<proteinExistence type="inferred from homology"/>
<dbReference type="EMBL" id="ABHU01000026">
    <property type="protein sequence ID" value="EDU89167.1"/>
    <property type="molecule type" value="Genomic_DNA"/>
</dbReference>
<accession>A0A0H3PJ96</accession>
<evidence type="ECO:0000256" key="3">
    <source>
        <dbReference type="ARBA" id="ARBA00022801"/>
    </source>
</evidence>
<dbReference type="Proteomes" id="UP000004641">
    <property type="component" value="Unassembled WGS sequence"/>
</dbReference>
<keyword evidence="4" id="KW-0788">Thiol protease</keyword>
<sequence>MHDQPLLSMSLPSIPSFVLSGLLLICLPFSSFASATTSHISFSYAARQRMQNRARLLKQYQTHLKKQVSYIVEGNAESRRALRQHNREQIKQHPEWFPAPLKASDRRWQALAENNHFLSSDHLHNITEVAIHRLEQQLGKPYVWGGTRPDKGFDCSGLVFYAYNKILEAKLPRTANEMYHYHRATIVANNDLRRGDLLFFHIHSREIADHMGVYLGDGQFIESPRTGETIRVSRLAEPFWQDHFLGARRILTEETIL</sequence>
<dbReference type="InterPro" id="IPR051202">
    <property type="entry name" value="Peptidase_C40"/>
</dbReference>
<dbReference type="GO" id="GO:0008234">
    <property type="term" value="F:cysteine-type peptidase activity"/>
    <property type="evidence" value="ECO:0007669"/>
    <property type="project" value="UniProtKB-KW"/>
</dbReference>
<organism evidence="6 7">
    <name type="scientific">Escherichia coli O157:H7 (strain EC869)</name>
    <dbReference type="NCBI Taxonomy" id="478008"/>
    <lineage>
        <taxon>Bacteria</taxon>
        <taxon>Pseudomonadati</taxon>
        <taxon>Pseudomonadota</taxon>
        <taxon>Gammaproteobacteria</taxon>
        <taxon>Enterobacterales</taxon>
        <taxon>Enterobacteriaceae</taxon>
        <taxon>Escherichia</taxon>
    </lineage>
</organism>
<dbReference type="InterPro" id="IPR000064">
    <property type="entry name" value="NLP_P60_dom"/>
</dbReference>
<dbReference type="SUPFAM" id="SSF54001">
    <property type="entry name" value="Cysteine proteinases"/>
    <property type="match status" value="1"/>
</dbReference>
<protein>
    <submittedName>
        <fullName evidence="6">NlpC/P60 family protein</fullName>
    </submittedName>
</protein>
<evidence type="ECO:0000256" key="1">
    <source>
        <dbReference type="ARBA" id="ARBA00007074"/>
    </source>
</evidence>
<keyword evidence="3" id="KW-0378">Hydrolase</keyword>
<dbReference type="AlphaFoldDB" id="A0A0H3PJ96"/>
<comment type="similarity">
    <text evidence="1">Belongs to the peptidase C40 family.</text>
</comment>
<dbReference type="InterPro" id="IPR038765">
    <property type="entry name" value="Papain-like_cys_pep_sf"/>
</dbReference>
<gene>
    <name evidence="6" type="ORF">ECH7EC869_0280</name>
</gene>
<evidence type="ECO:0000313" key="6">
    <source>
        <dbReference type="EMBL" id="EDU89167.1"/>
    </source>
</evidence>
<dbReference type="GO" id="GO:0006508">
    <property type="term" value="P:proteolysis"/>
    <property type="evidence" value="ECO:0007669"/>
    <property type="project" value="UniProtKB-KW"/>
</dbReference>
<feature type="domain" description="NlpC/P60" evidence="5">
    <location>
        <begin position="124"/>
        <end position="251"/>
    </location>
</feature>
<evidence type="ECO:0000256" key="2">
    <source>
        <dbReference type="ARBA" id="ARBA00022670"/>
    </source>
</evidence>
<reference evidence="6 7" key="1">
    <citation type="journal article" date="2011" name="Appl. Environ. Microbiol.">
        <title>Genome signatures of Escherichia coli O157:H7 isolates from the bovine host reservoir.</title>
        <authorList>
            <person name="Eppinger M."/>
            <person name="Mammel M.K."/>
            <person name="Leclerc J.E."/>
            <person name="Ravel J."/>
            <person name="Cebula T.A."/>
        </authorList>
    </citation>
    <scope>NUCLEOTIDE SEQUENCE [LARGE SCALE GENOMIC DNA]</scope>
    <source>
        <strain evidence="6 7">EC869</strain>
    </source>
</reference>
<dbReference type="PROSITE" id="PS51935">
    <property type="entry name" value="NLPC_P60"/>
    <property type="match status" value="1"/>
</dbReference>
<dbReference type="BioCyc" id="ECOL478008-HMP:G76-482655-MONOMER"/>
<comment type="caution">
    <text evidence="6">The sequence shown here is derived from an EMBL/GenBank/DDBJ whole genome shotgun (WGS) entry which is preliminary data.</text>
</comment>
<keyword evidence="2" id="KW-0645">Protease</keyword>
<evidence type="ECO:0000259" key="5">
    <source>
        <dbReference type="PROSITE" id="PS51935"/>
    </source>
</evidence>
<dbReference type="PANTHER" id="PTHR47053">
    <property type="entry name" value="MUREIN DD-ENDOPEPTIDASE MEPH-RELATED"/>
    <property type="match status" value="1"/>
</dbReference>
<evidence type="ECO:0000313" key="7">
    <source>
        <dbReference type="Proteomes" id="UP000004641"/>
    </source>
</evidence>
<dbReference type="PANTHER" id="PTHR47053:SF1">
    <property type="entry name" value="MUREIN DD-ENDOPEPTIDASE MEPH-RELATED"/>
    <property type="match status" value="1"/>
</dbReference>
<name>A0A0H3PJ96_ECO5C</name>
<evidence type="ECO:0000256" key="4">
    <source>
        <dbReference type="ARBA" id="ARBA00022807"/>
    </source>
</evidence>
<dbReference type="Pfam" id="PF00877">
    <property type="entry name" value="NLPC_P60"/>
    <property type="match status" value="1"/>
</dbReference>
<dbReference type="Gene3D" id="3.90.1720.10">
    <property type="entry name" value="endopeptidase domain like (from Nostoc punctiforme)"/>
    <property type="match status" value="1"/>
</dbReference>